<dbReference type="Proteomes" id="UP000275925">
    <property type="component" value="Unassembled WGS sequence"/>
</dbReference>
<proteinExistence type="predicted"/>
<evidence type="ECO:0000313" key="2">
    <source>
        <dbReference type="Proteomes" id="UP000275925"/>
    </source>
</evidence>
<reference evidence="1 2" key="1">
    <citation type="journal article" date="2019" name="ISME J.">
        <title>Genome analyses of uncultured TG2/ZB3 bacteria in 'Margulisbacteria' specifically attached to ectosymbiotic spirochetes of protists in the termite gut.</title>
        <authorList>
            <person name="Utami Y.D."/>
            <person name="Kuwahara H."/>
            <person name="Igai K."/>
            <person name="Murakami T."/>
            <person name="Sugaya K."/>
            <person name="Morikawa T."/>
            <person name="Nagura Y."/>
            <person name="Yuki M."/>
            <person name="Deevong P."/>
            <person name="Inoue T."/>
            <person name="Kihara K."/>
            <person name="Lo N."/>
            <person name="Yamada A."/>
            <person name="Ohkuma M."/>
            <person name="Hongoh Y."/>
        </authorList>
    </citation>
    <scope>NUCLEOTIDE SEQUENCE [LARGE SCALE GENOMIC DNA]</scope>
    <source>
        <strain evidence="1">NkOx7-02</strain>
    </source>
</reference>
<comment type="caution">
    <text evidence="1">The sequence shown here is derived from an EMBL/GenBank/DDBJ whole genome shotgun (WGS) entry which is preliminary data.</text>
</comment>
<accession>A0A388TIT5</accession>
<sequence>MIKRWLGVLVIVAGLLGLPAAEEIKLAWDLDVLAVGADALGRGGAYLGEDNSGQYVFQNYSFLGKYTAPRVALTAFKLMGEIDYLSAAYSQDNFAFGLLTLQESGGYMRDHLNRLLGSKINYGDTTVYVAYGFQQDWWGVGARLKYHSKHFTVLNTSAQGAALDFSSSYQYSPVWSFGLECKNLLATPLSWSDGEQEKFPLVVSLGSRFYPFYNFSLYTDIALQDSDPLWRIGSSYKAGEQVTLRVGFNQVYGLLGSSHTKHFRFVAGLGLQLWGGHLDYAYNPGDDIQNTLTHYFTLSYYFAEPSKPSASRAKERQ</sequence>
<dbReference type="AlphaFoldDB" id="A0A388TIT5"/>
<evidence type="ECO:0000313" key="1">
    <source>
        <dbReference type="EMBL" id="GBR76714.1"/>
    </source>
</evidence>
<keyword evidence="2" id="KW-1185">Reference proteome</keyword>
<organism evidence="1 2">
    <name type="scientific">Candidatus Termititenax persephonae</name>
    <dbReference type="NCBI Taxonomy" id="2218525"/>
    <lineage>
        <taxon>Bacteria</taxon>
        <taxon>Bacillati</taxon>
        <taxon>Candidatus Margulisiibacteriota</taxon>
        <taxon>Candidatus Termititenacia</taxon>
        <taxon>Candidatus Termititenacales</taxon>
        <taxon>Candidatus Termititenacaceae</taxon>
        <taxon>Candidatus Termititenax</taxon>
    </lineage>
</organism>
<dbReference type="EMBL" id="BGZO01000042">
    <property type="protein sequence ID" value="GBR76714.1"/>
    <property type="molecule type" value="Genomic_DNA"/>
</dbReference>
<protein>
    <submittedName>
        <fullName evidence="1">Uncharacterized protein</fullName>
    </submittedName>
</protein>
<name>A0A388TIT5_9BACT</name>
<gene>
    <name evidence="1" type="ORF">NO2_1221</name>
</gene>